<dbReference type="InterPro" id="IPR004843">
    <property type="entry name" value="Calcineurin-like_PHP"/>
</dbReference>
<comment type="caution">
    <text evidence="3">The sequence shown here is derived from an EMBL/GenBank/DDBJ whole genome shotgun (WGS) entry which is preliminary data.</text>
</comment>
<dbReference type="PANTHER" id="PTHR32440:SF11">
    <property type="entry name" value="METALLOPHOSPHOESTERASE DOMAIN-CONTAINING PROTEIN"/>
    <property type="match status" value="1"/>
</dbReference>
<dbReference type="AlphaFoldDB" id="G6B1A3"/>
<dbReference type="Gene3D" id="3.90.182.10">
    <property type="entry name" value="Toxin - Anthrax Protective Antigen,domain 1"/>
    <property type="match status" value="1"/>
</dbReference>
<dbReference type="InterPro" id="IPR029052">
    <property type="entry name" value="Metallo-depent_PP-like"/>
</dbReference>
<dbReference type="Pfam" id="PF07691">
    <property type="entry name" value="PA14"/>
    <property type="match status" value="1"/>
</dbReference>
<dbReference type="GO" id="GO:0005737">
    <property type="term" value="C:cytoplasm"/>
    <property type="evidence" value="ECO:0007669"/>
    <property type="project" value="TreeGrafter"/>
</dbReference>
<feature type="signal peptide" evidence="1">
    <location>
        <begin position="1"/>
        <end position="20"/>
    </location>
</feature>
<dbReference type="Pfam" id="PF00149">
    <property type="entry name" value="Metallophos"/>
    <property type="match status" value="1"/>
</dbReference>
<dbReference type="InterPro" id="IPR011658">
    <property type="entry name" value="PA14_dom"/>
</dbReference>
<proteinExistence type="predicted"/>
<feature type="chain" id="PRO_5003485739" evidence="1">
    <location>
        <begin position="21"/>
        <end position="482"/>
    </location>
</feature>
<dbReference type="SMART" id="SM00758">
    <property type="entry name" value="PA14"/>
    <property type="match status" value="1"/>
</dbReference>
<dbReference type="EMBL" id="AFZZ01000237">
    <property type="protein sequence ID" value="EHJ36602.1"/>
    <property type="molecule type" value="Genomic_DNA"/>
</dbReference>
<reference evidence="3 4" key="1">
    <citation type="submission" date="2011-08" db="EMBL/GenBank/DDBJ databases">
        <authorList>
            <person name="Weinstock G."/>
            <person name="Sodergren E."/>
            <person name="Clifton S."/>
            <person name="Fulton L."/>
            <person name="Fulton B."/>
            <person name="Courtney L."/>
            <person name="Fronick C."/>
            <person name="Harrison M."/>
            <person name="Strong C."/>
            <person name="Farmer C."/>
            <person name="Delahaunty K."/>
            <person name="Markovic C."/>
            <person name="Hall O."/>
            <person name="Minx P."/>
            <person name="Tomlinson C."/>
            <person name="Mitreva M."/>
            <person name="Hou S."/>
            <person name="Chen J."/>
            <person name="Wollam A."/>
            <person name="Pepin K.H."/>
            <person name="Johnson M."/>
            <person name="Bhonagiri V."/>
            <person name="Zhang X."/>
            <person name="Suruliraj S."/>
            <person name="Warren W."/>
            <person name="Chinwalla A."/>
            <person name="Mardis E.R."/>
            <person name="Wilson R.K."/>
        </authorList>
    </citation>
    <scope>NUCLEOTIDE SEQUENCE [LARGE SCALE GENOMIC DNA]</scope>
    <source>
        <strain evidence="3 4">DSM 18206</strain>
    </source>
</reference>
<dbReference type="eggNOG" id="COG1409">
    <property type="taxonomic scope" value="Bacteria"/>
</dbReference>
<dbReference type="GeneID" id="78338088"/>
<name>G6B1A3_9BACT</name>
<feature type="domain" description="PA14" evidence="2">
    <location>
        <begin position="341"/>
        <end position="478"/>
    </location>
</feature>
<dbReference type="SUPFAM" id="SSF56988">
    <property type="entry name" value="Anthrax protective antigen"/>
    <property type="match status" value="1"/>
</dbReference>
<evidence type="ECO:0000313" key="3">
    <source>
        <dbReference type="EMBL" id="EHJ36602.1"/>
    </source>
</evidence>
<dbReference type="SUPFAM" id="SSF56300">
    <property type="entry name" value="Metallo-dependent phosphatases"/>
    <property type="match status" value="1"/>
</dbReference>
<evidence type="ECO:0000259" key="2">
    <source>
        <dbReference type="PROSITE" id="PS51820"/>
    </source>
</evidence>
<evidence type="ECO:0000313" key="4">
    <source>
        <dbReference type="Proteomes" id="UP000004407"/>
    </source>
</evidence>
<dbReference type="HOGENOM" id="CLU_019692_0_1_10"/>
<gene>
    <name evidence="3" type="ORF">HMPREF0673_02674</name>
</gene>
<dbReference type="Proteomes" id="UP000004407">
    <property type="component" value="Unassembled WGS sequence"/>
</dbReference>
<dbReference type="InterPro" id="IPR037524">
    <property type="entry name" value="PA14/GLEYA"/>
</dbReference>
<dbReference type="GO" id="GO:0016788">
    <property type="term" value="F:hydrolase activity, acting on ester bonds"/>
    <property type="evidence" value="ECO:0007669"/>
    <property type="project" value="TreeGrafter"/>
</dbReference>
<dbReference type="PATRIC" id="fig|1002367.3.peg.2159"/>
<dbReference type="RefSeq" id="WP_007902645.1">
    <property type="nucleotide sequence ID" value="NZ_JH379465.1"/>
</dbReference>
<evidence type="ECO:0000256" key="1">
    <source>
        <dbReference type="SAM" id="SignalP"/>
    </source>
</evidence>
<organism evidence="3 4">
    <name type="scientific">Leyella stercorea DSM 18206</name>
    <dbReference type="NCBI Taxonomy" id="1002367"/>
    <lineage>
        <taxon>Bacteria</taxon>
        <taxon>Pseudomonadati</taxon>
        <taxon>Bacteroidota</taxon>
        <taxon>Bacteroidia</taxon>
        <taxon>Bacteroidales</taxon>
        <taxon>Prevotellaceae</taxon>
        <taxon>Leyella</taxon>
    </lineage>
</organism>
<accession>G6B1A3</accession>
<protein>
    <submittedName>
        <fullName evidence="3">PA14 domain protein</fullName>
    </submittedName>
</protein>
<dbReference type="CDD" id="cd07383">
    <property type="entry name" value="MPP_Dcr2"/>
    <property type="match status" value="1"/>
</dbReference>
<keyword evidence="1" id="KW-0732">Signal</keyword>
<dbReference type="Gene3D" id="3.60.21.10">
    <property type="match status" value="1"/>
</dbReference>
<dbReference type="PANTHER" id="PTHR32440">
    <property type="entry name" value="PHOSPHATASE DCR2-RELATED-RELATED"/>
    <property type="match status" value="1"/>
</dbReference>
<sequence>MNKNLLLSLLFLLIVGTTFAQHQFHFKDGKFKVVQFTDIHWDPTSPGCDTTRNTILSVLNQEKPDIAILTGDIVTANPAKKGWEAVIKIFEEAKMPFAVTLGNHDAEPQFMSKQEIFNILLKSAYFVGSHGPKGIPGHGQYVIPVYDSKEKDKVKSLLYCIDSNNYPETDELGHYDWIHFEQIAWYRDQSKHYTAMNGGKPLPALAFFHIALPEYKNLMNRKGTWGRCDEGEVCSADINSGMFASFAECKDVMGVFVGHDHDNEFIGLEKGICLAYGRVTGTDAYGGLVRGGRVIEMYEGERRFDSWVTTPQGKEFAFYYPSGITSIDEEGPYLPAVNVKPKKHGVNYTYYEGKFKKTADIFNNGKKMKEGVLNNFIITEARSEDHFGYDFRSYIKIPKKGVYYFDIASDDGSRLFIDGKEIIDNDGSHSQEFVAGKVALDEGFHEMRVLYFEDYMGQSLKIKITDRYNSSRILPDDMLYAK</sequence>
<dbReference type="PROSITE" id="PS51820">
    <property type="entry name" value="PA14"/>
    <property type="match status" value="1"/>
</dbReference>